<dbReference type="HOGENOM" id="CLU_1007634_0_0_10"/>
<reference evidence="2" key="1">
    <citation type="submission" date="2011-09" db="EMBL/GenBank/DDBJ databases">
        <title>The permanent draft genome of Mucilaginibacter paludis DSM 18603.</title>
        <authorList>
            <consortium name="US DOE Joint Genome Institute (JGI-PGF)"/>
            <person name="Lucas S."/>
            <person name="Han J."/>
            <person name="Lapidus A."/>
            <person name="Bruce D."/>
            <person name="Goodwin L."/>
            <person name="Pitluck S."/>
            <person name="Peters L."/>
            <person name="Kyrpides N."/>
            <person name="Mavromatis K."/>
            <person name="Ivanova N."/>
            <person name="Mikhailova N."/>
            <person name="Held B."/>
            <person name="Detter J.C."/>
            <person name="Tapia R."/>
            <person name="Han C."/>
            <person name="Land M."/>
            <person name="Hauser L."/>
            <person name="Markowitz V."/>
            <person name="Cheng J.-F."/>
            <person name="Hugenholtz P."/>
            <person name="Woyke T."/>
            <person name="Wu D."/>
            <person name="Tindall B."/>
            <person name="Brambilla E."/>
            <person name="Klenk H.-P."/>
            <person name="Eisen J.A."/>
        </authorList>
    </citation>
    <scope>NUCLEOTIDE SEQUENCE [LARGE SCALE GENOMIC DNA]</scope>
    <source>
        <strain evidence="2">DSM 18603</strain>
    </source>
</reference>
<dbReference type="eggNOG" id="ENOG50333Y6">
    <property type="taxonomic scope" value="Bacteria"/>
</dbReference>
<evidence type="ECO:0000313" key="3">
    <source>
        <dbReference type="Proteomes" id="UP000002774"/>
    </source>
</evidence>
<evidence type="ECO:0008006" key="4">
    <source>
        <dbReference type="Google" id="ProtNLM"/>
    </source>
</evidence>
<name>H1Y8M2_9SPHI</name>
<feature type="signal peptide" evidence="1">
    <location>
        <begin position="1"/>
        <end position="22"/>
    </location>
</feature>
<dbReference type="RefSeq" id="WP_008507127.1">
    <property type="nucleotide sequence ID" value="NZ_CM001403.1"/>
</dbReference>
<evidence type="ECO:0000256" key="1">
    <source>
        <dbReference type="SAM" id="SignalP"/>
    </source>
</evidence>
<feature type="chain" id="PRO_5003558840" description="DUF3828 domain-containing protein" evidence="1">
    <location>
        <begin position="23"/>
        <end position="269"/>
    </location>
</feature>
<protein>
    <recommendedName>
        <fullName evidence="4">DUF3828 domain-containing protein</fullName>
    </recommendedName>
</protein>
<dbReference type="AlphaFoldDB" id="H1Y8M2"/>
<sequence>MRKYLLIVILLHQCLLAFPQLFDNTFNSNFAWNVKHINQFIDRFNNADEEFTQYNKKNNPQLVLSREVMLKSLFNLDNRNWNIAEIKTFIKEITDTSRQQYIPYYDMRWCAKVKCIVIWKSKPQNVVLTLKIVLQSDSSSKWVVSGVDAPFLKSKRLTDSLSNITYYIPQPVNHQSFLHPYSHATSFSNINLISNNKANVGDFFLLSNNSCLGEMKVFIDEIIKNRLIVKKAYAVQYYFFQIKGWIIEVSQFSRYSKNSGWLISKLTKT</sequence>
<keyword evidence="3" id="KW-1185">Reference proteome</keyword>
<keyword evidence="1" id="KW-0732">Signal</keyword>
<accession>H1Y8M2</accession>
<dbReference type="EMBL" id="CM001403">
    <property type="protein sequence ID" value="EHQ26894.1"/>
    <property type="molecule type" value="Genomic_DNA"/>
</dbReference>
<organism evidence="2 3">
    <name type="scientific">Mucilaginibacter paludis DSM 18603</name>
    <dbReference type="NCBI Taxonomy" id="714943"/>
    <lineage>
        <taxon>Bacteria</taxon>
        <taxon>Pseudomonadati</taxon>
        <taxon>Bacteroidota</taxon>
        <taxon>Sphingobacteriia</taxon>
        <taxon>Sphingobacteriales</taxon>
        <taxon>Sphingobacteriaceae</taxon>
        <taxon>Mucilaginibacter</taxon>
    </lineage>
</organism>
<dbReference type="OrthoDB" id="976741at2"/>
<dbReference type="STRING" id="714943.Mucpa_2782"/>
<evidence type="ECO:0000313" key="2">
    <source>
        <dbReference type="EMBL" id="EHQ26894.1"/>
    </source>
</evidence>
<dbReference type="Proteomes" id="UP000002774">
    <property type="component" value="Chromosome"/>
</dbReference>
<proteinExistence type="predicted"/>
<gene>
    <name evidence="2" type="ORF">Mucpa_2782</name>
</gene>